<dbReference type="InterPro" id="IPR038251">
    <property type="entry name" value="PdxB_dimer_sf"/>
</dbReference>
<dbReference type="InterPro" id="IPR050223">
    <property type="entry name" value="D-isomer_2-hydroxyacid_DH"/>
</dbReference>
<dbReference type="Gene3D" id="3.40.50.720">
    <property type="entry name" value="NAD(P)-binding Rossmann-like Domain"/>
    <property type="match status" value="2"/>
</dbReference>
<feature type="active site" evidence="5">
    <location>
        <position position="209"/>
    </location>
</feature>
<dbReference type="RefSeq" id="WP_097356675.1">
    <property type="nucleotide sequence ID" value="NZ_CAWNJE010000026.1"/>
</dbReference>
<feature type="binding site" evidence="5">
    <location>
        <position position="147"/>
    </location>
    <ligand>
        <name>NAD(+)</name>
        <dbReference type="ChEBI" id="CHEBI:57540"/>
    </ligand>
</feature>
<feature type="binding site" evidence="5">
    <location>
        <position position="67"/>
    </location>
    <ligand>
        <name>substrate</name>
    </ligand>
</feature>
<feature type="domain" description="D-isomer specific 2-hydroxyacid dehydrogenase catalytic" evidence="6">
    <location>
        <begin position="4"/>
        <end position="279"/>
    </location>
</feature>
<dbReference type="InterPro" id="IPR024531">
    <property type="entry name" value="Erythronate-4-P_DHase_dimer"/>
</dbReference>
<dbReference type="UniPathway" id="UPA00244">
    <property type="reaction ID" value="UER00310"/>
</dbReference>
<gene>
    <name evidence="5" type="primary">pdxB</name>
    <name evidence="9" type="ORF">BTN49_1957</name>
</gene>
<dbReference type="GO" id="GO:0016618">
    <property type="term" value="F:hydroxypyruvate reductase [NAD(P)H] activity"/>
    <property type="evidence" value="ECO:0007669"/>
    <property type="project" value="TreeGrafter"/>
</dbReference>
<feature type="binding site" evidence="5">
    <location>
        <begin position="127"/>
        <end position="128"/>
    </location>
    <ligand>
        <name>NAD(+)</name>
        <dbReference type="ChEBI" id="CHEBI:57540"/>
    </ligand>
</feature>
<organism evidence="9 10">
    <name type="scientific">Candidatus Enterovibrio escicola</name>
    <dbReference type="NCBI Taxonomy" id="1927127"/>
    <lineage>
        <taxon>Bacteria</taxon>
        <taxon>Pseudomonadati</taxon>
        <taxon>Pseudomonadota</taxon>
        <taxon>Gammaproteobacteria</taxon>
        <taxon>Vibrionales</taxon>
        <taxon>Vibrionaceae</taxon>
        <taxon>Enterovibrio</taxon>
    </lineage>
</organism>
<evidence type="ECO:0000256" key="2">
    <source>
        <dbReference type="ARBA" id="ARBA00023002"/>
    </source>
</evidence>
<evidence type="ECO:0000313" key="9">
    <source>
        <dbReference type="EMBL" id="PCS22431.1"/>
    </source>
</evidence>
<dbReference type="Proteomes" id="UP000219020">
    <property type="component" value="Unassembled WGS sequence"/>
</dbReference>
<evidence type="ECO:0000259" key="8">
    <source>
        <dbReference type="Pfam" id="PF11890"/>
    </source>
</evidence>
<keyword evidence="2 5" id="KW-0560">Oxidoreductase</keyword>
<evidence type="ECO:0000256" key="4">
    <source>
        <dbReference type="ARBA" id="ARBA00023096"/>
    </source>
</evidence>
<dbReference type="GeneID" id="66951896"/>
<dbReference type="GO" id="GO:0033711">
    <property type="term" value="F:4-phosphoerythronate dehydrogenase activity"/>
    <property type="evidence" value="ECO:0007669"/>
    <property type="project" value="UniProtKB-EC"/>
</dbReference>
<dbReference type="InterPro" id="IPR036291">
    <property type="entry name" value="NAD(P)-bd_dom_sf"/>
</dbReference>
<comment type="subcellular location">
    <subcellularLocation>
        <location evidence="5">Cytoplasm</location>
    </subcellularLocation>
</comment>
<dbReference type="GO" id="GO:0008615">
    <property type="term" value="P:pyridoxine biosynthetic process"/>
    <property type="evidence" value="ECO:0007669"/>
    <property type="project" value="UniProtKB-UniRule"/>
</dbReference>
<comment type="catalytic activity">
    <reaction evidence="5">
        <text>4-phospho-D-erythronate + NAD(+) = (R)-3-hydroxy-2-oxo-4-phosphooxybutanoate + NADH + H(+)</text>
        <dbReference type="Rhea" id="RHEA:18829"/>
        <dbReference type="ChEBI" id="CHEBI:15378"/>
        <dbReference type="ChEBI" id="CHEBI:57540"/>
        <dbReference type="ChEBI" id="CHEBI:57945"/>
        <dbReference type="ChEBI" id="CHEBI:58538"/>
        <dbReference type="ChEBI" id="CHEBI:58766"/>
        <dbReference type="EC" id="1.1.1.290"/>
    </reaction>
</comment>
<feature type="binding site" evidence="5">
    <location>
        <position position="45"/>
    </location>
    <ligand>
        <name>substrate</name>
    </ligand>
</feature>
<dbReference type="SUPFAM" id="SSF52283">
    <property type="entry name" value="Formate/glycerate dehydrogenase catalytic domain-like"/>
    <property type="match status" value="1"/>
</dbReference>
<reference evidence="10" key="1">
    <citation type="submission" date="2017-04" db="EMBL/GenBank/DDBJ databases">
        <title>Genome evolution of the luminous symbionts of deep sea anglerfish.</title>
        <authorList>
            <person name="Hendry T.A."/>
        </authorList>
    </citation>
    <scope>NUCLEOTIDE SEQUENCE [LARGE SCALE GENOMIC DNA]</scope>
</reference>
<feature type="active site" description="Proton donor" evidence="5">
    <location>
        <position position="254"/>
    </location>
</feature>
<feature type="domain" description="Erythronate-4-phosphate dehydrogenase dimerisation" evidence="8">
    <location>
        <begin position="290"/>
        <end position="374"/>
    </location>
</feature>
<dbReference type="EC" id="1.1.1.290" evidence="5"/>
<evidence type="ECO:0000256" key="1">
    <source>
        <dbReference type="ARBA" id="ARBA00022490"/>
    </source>
</evidence>
<proteinExistence type="inferred from homology"/>
<dbReference type="Pfam" id="PF11890">
    <property type="entry name" value="DUF3410"/>
    <property type="match status" value="1"/>
</dbReference>
<keyword evidence="4 5" id="KW-0664">Pyridoxine biosynthesis</keyword>
<keyword evidence="3 5" id="KW-0520">NAD</keyword>
<dbReference type="PANTHER" id="PTHR10996">
    <property type="entry name" value="2-HYDROXYACID DEHYDROGENASE-RELATED"/>
    <property type="match status" value="1"/>
</dbReference>
<dbReference type="GO" id="GO:0046983">
    <property type="term" value="F:protein dimerization activity"/>
    <property type="evidence" value="ECO:0007669"/>
    <property type="project" value="InterPro"/>
</dbReference>
<dbReference type="GO" id="GO:0030267">
    <property type="term" value="F:glyoxylate reductase (NADPH) activity"/>
    <property type="evidence" value="ECO:0007669"/>
    <property type="project" value="TreeGrafter"/>
</dbReference>
<dbReference type="GO" id="GO:0005829">
    <property type="term" value="C:cytosol"/>
    <property type="evidence" value="ECO:0007669"/>
    <property type="project" value="TreeGrafter"/>
</dbReference>
<dbReference type="Pfam" id="PF02826">
    <property type="entry name" value="2-Hacid_dh_C"/>
    <property type="match status" value="1"/>
</dbReference>
<dbReference type="AlphaFoldDB" id="A0A2A5T2R9"/>
<comment type="function">
    <text evidence="5">Catalyzes the oxidation of erythronate-4-phosphate to 3-hydroxy-2-oxo-4-phosphonooxybutanoate.</text>
</comment>
<dbReference type="InterPro" id="IPR029753">
    <property type="entry name" value="D-isomer_DH_CS"/>
</dbReference>
<comment type="subunit">
    <text evidence="5">Homodimer.</text>
</comment>
<dbReference type="EMBL" id="NBYY01000020">
    <property type="protein sequence ID" value="PCS22431.1"/>
    <property type="molecule type" value="Genomic_DNA"/>
</dbReference>
<dbReference type="GO" id="GO:0051287">
    <property type="term" value="F:NAD binding"/>
    <property type="evidence" value="ECO:0007669"/>
    <property type="project" value="InterPro"/>
</dbReference>
<keyword evidence="1 5" id="KW-0963">Cytoplasm</keyword>
<evidence type="ECO:0000259" key="7">
    <source>
        <dbReference type="Pfam" id="PF02826"/>
    </source>
</evidence>
<feature type="domain" description="D-isomer specific 2-hydroxyacid dehydrogenase NAD-binding" evidence="7">
    <location>
        <begin position="113"/>
        <end position="256"/>
    </location>
</feature>
<evidence type="ECO:0000256" key="3">
    <source>
        <dbReference type="ARBA" id="ARBA00023027"/>
    </source>
</evidence>
<name>A0A2A5T2R9_9GAMM</name>
<dbReference type="Gene3D" id="3.30.1370.170">
    <property type="match status" value="1"/>
</dbReference>
<dbReference type="Pfam" id="PF00389">
    <property type="entry name" value="2-Hacid_dh"/>
    <property type="match status" value="1"/>
</dbReference>
<dbReference type="InterPro" id="IPR006140">
    <property type="entry name" value="D-isomer_DH_NAD-bd"/>
</dbReference>
<evidence type="ECO:0000313" key="10">
    <source>
        <dbReference type="Proteomes" id="UP000219020"/>
    </source>
</evidence>
<dbReference type="HAMAP" id="MF_01825">
    <property type="entry name" value="PdxB"/>
    <property type="match status" value="1"/>
</dbReference>
<comment type="pathway">
    <text evidence="5">Cofactor biosynthesis; pyridoxine 5'-phosphate biosynthesis; pyridoxine 5'-phosphate from D-erythrose 4-phosphate: step 2/5.</text>
</comment>
<dbReference type="CDD" id="cd12158">
    <property type="entry name" value="ErythrP_dh"/>
    <property type="match status" value="1"/>
</dbReference>
<dbReference type="SUPFAM" id="SSF51735">
    <property type="entry name" value="NAD(P)-binding Rossmann-fold domains"/>
    <property type="match status" value="1"/>
</dbReference>
<keyword evidence="10" id="KW-1185">Reference proteome</keyword>
<sequence length="379" mass="42151">MNILIDENMPYAAELFSKFGTVTRKSGRTLMTEDLVDVDALMIRSVTKVDEALLKKAPRLRFVGTATSGTDHLNTNLLAERGIHWTAAPGCNKASVAEYVISSLLVLSQQQDFNLTDRKVGIVGAGQVGSYLSTCLVALNIPYLLCDPIKRREGDMREFHSLQTLLSECDVITLHIPITTSGAFPTYHLISQKELTALKADAILINTARGSVVDNYALKVALLEKTFMVVLDVFESEPEIDLKLLPLLAFATPHIAGHSLEGKARGTTMIYNAYCDFLGHAEEHINTISLLPLAPISKVILSKEWNMADLMVLCQLVYDIRRDDSKFRRAMTDVRVQCIGFDHLRKNYWERREYSAITVAGNVSFGVELLAKLGFTVRI</sequence>
<dbReference type="PROSITE" id="PS00671">
    <property type="entry name" value="D_2_HYDROXYACID_DH_3"/>
    <property type="match status" value="1"/>
</dbReference>
<feature type="binding site" evidence="5">
    <location>
        <position position="232"/>
    </location>
    <ligand>
        <name>NAD(+)</name>
        <dbReference type="ChEBI" id="CHEBI:57540"/>
    </ligand>
</feature>
<comment type="caution">
    <text evidence="9">The sequence shown here is derived from an EMBL/GenBank/DDBJ whole genome shotgun (WGS) entry which is preliminary data.</text>
</comment>
<dbReference type="InterPro" id="IPR020921">
    <property type="entry name" value="Erythronate-4-P_DHase"/>
</dbReference>
<evidence type="ECO:0000259" key="6">
    <source>
        <dbReference type="Pfam" id="PF00389"/>
    </source>
</evidence>
<feature type="binding site" evidence="5">
    <location>
        <position position="257"/>
    </location>
    <ligand>
        <name>NAD(+)</name>
        <dbReference type="ChEBI" id="CHEBI:57540"/>
    </ligand>
</feature>
<dbReference type="InterPro" id="IPR006139">
    <property type="entry name" value="D-isomer_2_OHA_DH_cat_dom"/>
</dbReference>
<protein>
    <recommendedName>
        <fullName evidence="5">Erythronate-4-phosphate dehydrogenase</fullName>
        <ecNumber evidence="5">1.1.1.290</ecNumber>
    </recommendedName>
</protein>
<comment type="caution">
    <text evidence="5">Lacks conserved residue(s) required for the propagation of feature annotation.</text>
</comment>
<accession>A0A2A5T2R9</accession>
<feature type="active site" evidence="5">
    <location>
        <position position="237"/>
    </location>
</feature>
<comment type="similarity">
    <text evidence="5">Belongs to the D-isomer specific 2-hydroxyacid dehydrogenase family. PdxB subfamily.</text>
</comment>
<dbReference type="PANTHER" id="PTHR10996:SF178">
    <property type="entry name" value="2-HYDROXYACID DEHYDROGENASE YGL185C-RELATED"/>
    <property type="match status" value="1"/>
</dbReference>
<evidence type="ECO:0000256" key="5">
    <source>
        <dbReference type="HAMAP-Rule" id="MF_01825"/>
    </source>
</evidence>